<keyword evidence="8" id="KW-1185">Reference proteome</keyword>
<dbReference type="GO" id="GO:0032021">
    <property type="term" value="C:NELF complex"/>
    <property type="evidence" value="ECO:0007669"/>
    <property type="project" value="TreeGrafter"/>
</dbReference>
<name>A0A0D2WHW2_CAPO3</name>
<dbReference type="GO" id="GO:0034244">
    <property type="term" value="P:negative regulation of transcription elongation by RNA polymerase II"/>
    <property type="evidence" value="ECO:0007669"/>
    <property type="project" value="TreeGrafter"/>
</dbReference>
<keyword evidence="4" id="KW-0805">Transcription regulation</keyword>
<sequence length="506" mass="55734">MKLPELGDATVASLSRSRLTRLDRAICAFQKISDAGHQEEMASVATASTDALVFSRVLVFSVFNFVRQDEDAIKEALPDFVKTVCHGEHTYLYAQALFHALNLRRLFQEVQLYAVDTKNDSIARHVGLVLNGSPAFPQVTSAVASMLNAKSCTPGDINTLTKCYCPAAPGMPLPTAGSLAAPTMAAGNPPVDPTLIPPIELLRDPDLFSILISALFDPRKPVNPQHRGKYLAILAFAASVYDIPTDSADATNGGLPMDLETAVRTTSSITGKSVRRVLDFYDVTYAALDAAHTICHKHSSSSDLQADMRALCPHLTFPVVAACVLYWIEVALISTHLLSNSFTTSTPPWHLAVLDEIAFQHSLHRPKVFALLQQLFAAEFDLDALVELSLKKAIFDRCIFLLSLDYVIPIVKFARECLVSDRVDLSLIRHFSSEVVEIVDAPYSKQFLDEFLPIVVDQRVVDGFKKGDQTAPFSQFFDSVVHSEQFSHLSEALQTSVKERLEAWRV</sequence>
<accession>A0A0D2WHW2</accession>
<gene>
    <name evidence="7" type="ORF">CAOG_000081</name>
</gene>
<dbReference type="Pfam" id="PF04858">
    <property type="entry name" value="TH1"/>
    <property type="match status" value="2"/>
</dbReference>
<evidence type="ECO:0000313" key="7">
    <source>
        <dbReference type="EMBL" id="KJE88423.1"/>
    </source>
</evidence>
<evidence type="ECO:0000256" key="1">
    <source>
        <dbReference type="ARBA" id="ARBA00004123"/>
    </source>
</evidence>
<dbReference type="InParanoid" id="A0A0D2WHW2"/>
<reference evidence="8" key="1">
    <citation type="submission" date="2011-02" db="EMBL/GenBank/DDBJ databases">
        <title>The Genome Sequence of Capsaspora owczarzaki ATCC 30864.</title>
        <authorList>
            <person name="Russ C."/>
            <person name="Cuomo C."/>
            <person name="Burger G."/>
            <person name="Gray M.W."/>
            <person name="Holland P.W.H."/>
            <person name="King N."/>
            <person name="Lang F.B.F."/>
            <person name="Roger A.J."/>
            <person name="Ruiz-Trillo I."/>
            <person name="Young S.K."/>
            <person name="Zeng Q."/>
            <person name="Gargeya S."/>
            <person name="Alvarado L."/>
            <person name="Berlin A."/>
            <person name="Chapman S.B."/>
            <person name="Chen Z."/>
            <person name="Freedman E."/>
            <person name="Gellesch M."/>
            <person name="Goldberg J."/>
            <person name="Griggs A."/>
            <person name="Gujja S."/>
            <person name="Heilman E."/>
            <person name="Heiman D."/>
            <person name="Howarth C."/>
            <person name="Mehta T."/>
            <person name="Neiman D."/>
            <person name="Pearson M."/>
            <person name="Roberts A."/>
            <person name="Saif S."/>
            <person name="Shea T."/>
            <person name="Shenoy N."/>
            <person name="Sisk P."/>
            <person name="Stolte C."/>
            <person name="Sykes S."/>
            <person name="White J."/>
            <person name="Yandava C."/>
            <person name="Haas B."/>
            <person name="Nusbaum C."/>
            <person name="Birren B."/>
        </authorList>
    </citation>
    <scope>NUCLEOTIDE SEQUENCE</scope>
    <source>
        <strain evidence="8">ATCC 30864</strain>
    </source>
</reference>
<organism evidence="7 8">
    <name type="scientific">Capsaspora owczarzaki (strain ATCC 30864)</name>
    <dbReference type="NCBI Taxonomy" id="595528"/>
    <lineage>
        <taxon>Eukaryota</taxon>
        <taxon>Filasterea</taxon>
        <taxon>Capsaspora</taxon>
    </lineage>
</organism>
<evidence type="ECO:0000256" key="3">
    <source>
        <dbReference type="ARBA" id="ARBA00022491"/>
    </source>
</evidence>
<proteinExistence type="inferred from homology"/>
<dbReference type="Proteomes" id="UP000008743">
    <property type="component" value="Unassembled WGS sequence"/>
</dbReference>
<evidence type="ECO:0000256" key="6">
    <source>
        <dbReference type="ARBA" id="ARBA00023242"/>
    </source>
</evidence>
<comment type="similarity">
    <text evidence="2">Belongs to the NELF-D family.</text>
</comment>
<dbReference type="GO" id="GO:0003723">
    <property type="term" value="F:RNA binding"/>
    <property type="evidence" value="ECO:0007669"/>
    <property type="project" value="TreeGrafter"/>
</dbReference>
<evidence type="ECO:0000313" key="8">
    <source>
        <dbReference type="Proteomes" id="UP000008743"/>
    </source>
</evidence>
<dbReference type="PANTHER" id="PTHR12144">
    <property type="entry name" value="NEGATIVE ELONGATION FACTOR D"/>
    <property type="match status" value="1"/>
</dbReference>
<evidence type="ECO:0000256" key="2">
    <source>
        <dbReference type="ARBA" id="ARBA00005726"/>
    </source>
</evidence>
<dbReference type="EMBL" id="KE346360">
    <property type="protein sequence ID" value="KJE88423.1"/>
    <property type="molecule type" value="Genomic_DNA"/>
</dbReference>
<dbReference type="OrthoDB" id="511287at2759"/>
<dbReference type="eggNOG" id="ENOG502QPUE">
    <property type="taxonomic scope" value="Eukaryota"/>
</dbReference>
<keyword evidence="3" id="KW-0678">Repressor</keyword>
<keyword evidence="5" id="KW-0804">Transcription</keyword>
<dbReference type="STRING" id="595528.A0A0D2WHW2"/>
<dbReference type="InterPro" id="IPR006942">
    <property type="entry name" value="TH1"/>
</dbReference>
<dbReference type="AlphaFoldDB" id="A0A0D2WHW2"/>
<dbReference type="PhylomeDB" id="A0A0D2WHW2"/>
<keyword evidence="6" id="KW-0539">Nucleus</keyword>
<evidence type="ECO:0000256" key="5">
    <source>
        <dbReference type="ARBA" id="ARBA00023163"/>
    </source>
</evidence>
<comment type="subcellular location">
    <subcellularLocation>
        <location evidence="1">Nucleus</location>
    </subcellularLocation>
</comment>
<feature type="non-terminal residue" evidence="7">
    <location>
        <position position="1"/>
    </location>
</feature>
<dbReference type="PANTHER" id="PTHR12144:SF0">
    <property type="entry name" value="NEGATIVE ELONGATION FACTOR C_D"/>
    <property type="match status" value="1"/>
</dbReference>
<evidence type="ECO:0000256" key="4">
    <source>
        <dbReference type="ARBA" id="ARBA00023015"/>
    </source>
</evidence>
<protein>
    <submittedName>
        <fullName evidence="7">TH1-like protein</fullName>
    </submittedName>
</protein>